<sequence length="427" mass="46518">MKAKDKLISGLLGVGAIKLLSIPVGLLSSVILARTLGPDSFGQYAFIMALIPILSLPVNGGVQQLVTREVATLRNDQDWSRYKGLLHSAHIWVLGLSALLVGACYFIFSSSVISLKSDKWHLLPIAILIVPLLGFMSVRAGLIKGLGRPVLSEIPQQLIVPILTFVLILVFWQLNILNASNAIWANIYSALFGFVVASLVLRFVNPSEIKQVLPSYKLVSWFKSLLPFTALAAINLVNVQVGIIVVGMLSSNEQVAALRIAERGSQLVLLSLTIVNMVVAPYFVDAYKKGDRNILREIAQKTARFAFLISLPVALVFVFAGEPLIGLIFGQEYRSSSYTLLLILSLAQLVNVFFGSVGYLLVMTGHEKDSLFGQVLALTLNILISLVLVPFWGATGAAIAVFVSIFVWNAVLLMLVIKRLGIRCSVF</sequence>
<dbReference type="InterPro" id="IPR050833">
    <property type="entry name" value="Poly_Biosynth_Transport"/>
</dbReference>
<organism evidence="7 8">
    <name type="scientific">Marinobacter metalliresistant</name>
    <dbReference type="NCBI Taxonomy" id="2961995"/>
    <lineage>
        <taxon>Bacteria</taxon>
        <taxon>Pseudomonadati</taxon>
        <taxon>Pseudomonadota</taxon>
        <taxon>Gammaproteobacteria</taxon>
        <taxon>Pseudomonadales</taxon>
        <taxon>Marinobacteraceae</taxon>
        <taxon>Marinobacter</taxon>
    </lineage>
</organism>
<evidence type="ECO:0000256" key="2">
    <source>
        <dbReference type="ARBA" id="ARBA00022475"/>
    </source>
</evidence>
<feature type="transmembrane region" description="Helical" evidence="6">
    <location>
        <begin position="225"/>
        <end position="247"/>
    </location>
</feature>
<feature type="transmembrane region" description="Helical" evidence="6">
    <location>
        <begin position="120"/>
        <end position="138"/>
    </location>
</feature>
<evidence type="ECO:0000256" key="1">
    <source>
        <dbReference type="ARBA" id="ARBA00004651"/>
    </source>
</evidence>
<dbReference type="PANTHER" id="PTHR30250">
    <property type="entry name" value="PST FAMILY PREDICTED COLANIC ACID TRANSPORTER"/>
    <property type="match status" value="1"/>
</dbReference>
<dbReference type="InterPro" id="IPR002797">
    <property type="entry name" value="Polysacc_synth"/>
</dbReference>
<evidence type="ECO:0000313" key="7">
    <source>
        <dbReference type="EMBL" id="WZF89794.1"/>
    </source>
</evidence>
<comment type="subcellular location">
    <subcellularLocation>
        <location evidence="1">Cell membrane</location>
        <topology evidence="1">Multi-pass membrane protein</topology>
    </subcellularLocation>
</comment>
<feature type="transmembrane region" description="Helical" evidence="6">
    <location>
        <begin position="7"/>
        <end position="32"/>
    </location>
</feature>
<evidence type="ECO:0000256" key="3">
    <source>
        <dbReference type="ARBA" id="ARBA00022692"/>
    </source>
</evidence>
<keyword evidence="2" id="KW-1003">Cell membrane</keyword>
<evidence type="ECO:0000256" key="6">
    <source>
        <dbReference type="SAM" id="Phobius"/>
    </source>
</evidence>
<feature type="transmembrane region" description="Helical" evidence="6">
    <location>
        <begin position="44"/>
        <end position="63"/>
    </location>
</feature>
<feature type="transmembrane region" description="Helical" evidence="6">
    <location>
        <begin position="158"/>
        <end position="177"/>
    </location>
</feature>
<name>A0ABZ2W4V4_9GAMM</name>
<feature type="transmembrane region" description="Helical" evidence="6">
    <location>
        <begin position="84"/>
        <end position="108"/>
    </location>
</feature>
<feature type="transmembrane region" description="Helical" evidence="6">
    <location>
        <begin position="341"/>
        <end position="362"/>
    </location>
</feature>
<dbReference type="Pfam" id="PF01943">
    <property type="entry name" value="Polysacc_synt"/>
    <property type="match status" value="1"/>
</dbReference>
<dbReference type="PANTHER" id="PTHR30250:SF11">
    <property type="entry name" value="O-ANTIGEN TRANSPORTER-RELATED"/>
    <property type="match status" value="1"/>
</dbReference>
<feature type="transmembrane region" description="Helical" evidence="6">
    <location>
        <begin position="267"/>
        <end position="284"/>
    </location>
</feature>
<evidence type="ECO:0000256" key="5">
    <source>
        <dbReference type="ARBA" id="ARBA00023136"/>
    </source>
</evidence>
<protein>
    <submittedName>
        <fullName evidence="7">Oligosaccharide flippase family protein</fullName>
    </submittedName>
</protein>
<gene>
    <name evidence="7" type="ORF">NLK58_06250</name>
</gene>
<dbReference type="RefSeq" id="WP_341582337.1">
    <property type="nucleotide sequence ID" value="NZ_CP101118.1"/>
</dbReference>
<feature type="transmembrane region" description="Helical" evidence="6">
    <location>
        <begin position="305"/>
        <end position="329"/>
    </location>
</feature>
<keyword evidence="3 6" id="KW-0812">Transmembrane</keyword>
<evidence type="ECO:0000313" key="8">
    <source>
        <dbReference type="Proteomes" id="UP001475781"/>
    </source>
</evidence>
<accession>A0ABZ2W4V4</accession>
<keyword evidence="4 6" id="KW-1133">Transmembrane helix</keyword>
<reference evidence="7 8" key="1">
    <citation type="submission" date="2022-07" db="EMBL/GenBank/DDBJ databases">
        <title>A copper resistant bacterium isolated from sediment samples of deep sea hydrothermal areas.</title>
        <authorList>
            <person name="Zeng X."/>
        </authorList>
    </citation>
    <scope>NUCLEOTIDE SEQUENCE [LARGE SCALE GENOMIC DNA]</scope>
    <source>
        <strain evidence="8">CuT 6</strain>
    </source>
</reference>
<keyword evidence="8" id="KW-1185">Reference proteome</keyword>
<dbReference type="Proteomes" id="UP001475781">
    <property type="component" value="Chromosome"/>
</dbReference>
<evidence type="ECO:0000256" key="4">
    <source>
        <dbReference type="ARBA" id="ARBA00022989"/>
    </source>
</evidence>
<keyword evidence="5 6" id="KW-0472">Membrane</keyword>
<feature type="transmembrane region" description="Helical" evidence="6">
    <location>
        <begin position="371"/>
        <end position="392"/>
    </location>
</feature>
<dbReference type="EMBL" id="CP101118">
    <property type="protein sequence ID" value="WZF89794.1"/>
    <property type="molecule type" value="Genomic_DNA"/>
</dbReference>
<feature type="transmembrane region" description="Helical" evidence="6">
    <location>
        <begin position="183"/>
        <end position="204"/>
    </location>
</feature>
<feature type="transmembrane region" description="Helical" evidence="6">
    <location>
        <begin position="398"/>
        <end position="417"/>
    </location>
</feature>
<proteinExistence type="predicted"/>